<comment type="similarity">
    <text evidence="3">Belongs to the glycosyl hydrolase 13 family.</text>
</comment>
<evidence type="ECO:0000256" key="5">
    <source>
        <dbReference type="ARBA" id="ARBA00022723"/>
    </source>
</evidence>
<evidence type="ECO:0000256" key="6">
    <source>
        <dbReference type="ARBA" id="ARBA00022729"/>
    </source>
</evidence>
<dbReference type="Pfam" id="PF09260">
    <property type="entry name" value="A_amylase_dom_C"/>
    <property type="match status" value="1"/>
</dbReference>
<keyword evidence="5 15" id="KW-0479">Metal-binding</keyword>
<keyword evidence="12" id="KW-0326">Glycosidase</keyword>
<dbReference type="InterPro" id="IPR015340">
    <property type="entry name" value="A_amylase_C_dom"/>
</dbReference>
<protein>
    <recommendedName>
        <fullName evidence="4">alpha-amylase</fullName>
        <ecNumber evidence="4">3.2.1.1</ecNumber>
    </recommendedName>
</protein>
<feature type="binding site" evidence="15">
    <location>
        <position position="141"/>
    </location>
    <ligand>
        <name>Ca(2+)</name>
        <dbReference type="ChEBI" id="CHEBI:29108"/>
        <label>1</label>
    </ligand>
</feature>
<dbReference type="InterPro" id="IPR013780">
    <property type="entry name" value="Glyco_hydro_b"/>
</dbReference>
<dbReference type="CDD" id="cd11319">
    <property type="entry name" value="AmyAc_euk_AmyA"/>
    <property type="match status" value="1"/>
</dbReference>
<feature type="binding site" evidence="17">
    <location>
        <position position="316"/>
    </location>
    <ligand>
        <name>substrate</name>
    </ligand>
</feature>
<keyword evidence="8 15" id="KW-0106">Calcium</keyword>
<dbReference type="PANTHER" id="PTHR10357">
    <property type="entry name" value="ALPHA-AMYLASE FAMILY MEMBER"/>
    <property type="match status" value="1"/>
</dbReference>
<organism evidence="20 21">
    <name type="scientific">Diplodia corticola</name>
    <dbReference type="NCBI Taxonomy" id="236234"/>
    <lineage>
        <taxon>Eukaryota</taxon>
        <taxon>Fungi</taxon>
        <taxon>Dikarya</taxon>
        <taxon>Ascomycota</taxon>
        <taxon>Pezizomycotina</taxon>
        <taxon>Dothideomycetes</taxon>
        <taxon>Dothideomycetes incertae sedis</taxon>
        <taxon>Botryosphaeriales</taxon>
        <taxon>Botryosphaeriaceae</taxon>
        <taxon>Diplodia</taxon>
    </lineage>
</organism>
<dbReference type="SMART" id="SM00642">
    <property type="entry name" value="Aamy"/>
    <property type="match status" value="1"/>
</dbReference>
<evidence type="ECO:0000256" key="16">
    <source>
        <dbReference type="PIRSR" id="PIRSR001024-4"/>
    </source>
</evidence>
<feature type="disulfide bond" evidence="16">
    <location>
        <begin position="170"/>
        <end position="183"/>
    </location>
</feature>
<dbReference type="OrthoDB" id="204980at2759"/>
<dbReference type="InterPro" id="IPR013777">
    <property type="entry name" value="A-amylase-like"/>
</dbReference>
<evidence type="ECO:0000256" key="14">
    <source>
        <dbReference type="PIRSR" id="PIRSR001024-2"/>
    </source>
</evidence>
<dbReference type="GO" id="GO:0004556">
    <property type="term" value="F:alpha-amylase activity"/>
    <property type="evidence" value="ECO:0007669"/>
    <property type="project" value="UniProtKB-EC"/>
</dbReference>
<dbReference type="Pfam" id="PF00128">
    <property type="entry name" value="Alpha-amylase"/>
    <property type="match status" value="1"/>
</dbReference>
<feature type="domain" description="Glycosyl hydrolase family 13 catalytic" evidence="19">
    <location>
        <begin position="33"/>
        <end position="390"/>
    </location>
</feature>
<dbReference type="EMBL" id="MNUE01000022">
    <property type="protein sequence ID" value="OJD34550.1"/>
    <property type="molecule type" value="Genomic_DNA"/>
</dbReference>
<evidence type="ECO:0000256" key="4">
    <source>
        <dbReference type="ARBA" id="ARBA00012595"/>
    </source>
</evidence>
<keyword evidence="6 18" id="KW-0732">Signal</keyword>
<feature type="disulfide bond" evidence="16">
    <location>
        <begin position="259"/>
        <end position="302"/>
    </location>
</feature>
<comment type="cofactor">
    <cofactor evidence="2">
        <name>Ca(2+)</name>
        <dbReference type="ChEBI" id="CHEBI:29108"/>
    </cofactor>
</comment>
<keyword evidence="21" id="KW-1185">Reference proteome</keyword>
<feature type="signal peptide" evidence="18">
    <location>
        <begin position="1"/>
        <end position="20"/>
    </location>
</feature>
<feature type="disulfide bond" evidence="16">
    <location>
        <begin position="461"/>
        <end position="496"/>
    </location>
</feature>
<dbReference type="Proteomes" id="UP000183809">
    <property type="component" value="Unassembled WGS sequence"/>
</dbReference>
<dbReference type="GO" id="GO:0016052">
    <property type="term" value="P:carbohydrate catabolic process"/>
    <property type="evidence" value="ECO:0007669"/>
    <property type="project" value="InterPro"/>
</dbReference>
<evidence type="ECO:0000256" key="18">
    <source>
        <dbReference type="SAM" id="SignalP"/>
    </source>
</evidence>
<dbReference type="Gene3D" id="2.60.40.1180">
    <property type="entry name" value="Golgi alpha-mannosidase II"/>
    <property type="match status" value="1"/>
</dbReference>
<dbReference type="InterPro" id="IPR017853">
    <property type="entry name" value="GH"/>
</dbReference>
<feature type="binding site" evidence="17">
    <location>
        <position position="103"/>
    </location>
    <ligand>
        <name>substrate</name>
    </ligand>
</feature>
<evidence type="ECO:0000256" key="10">
    <source>
        <dbReference type="ARBA" id="ARBA00023180"/>
    </source>
</evidence>
<keyword evidence="10" id="KW-0325">Glycoprotein</keyword>
<feature type="disulfide bond" evidence="16">
    <location>
        <begin position="50"/>
        <end position="58"/>
    </location>
</feature>
<evidence type="ECO:0000313" key="21">
    <source>
        <dbReference type="Proteomes" id="UP000183809"/>
    </source>
</evidence>
<feature type="binding site" evidence="15">
    <location>
        <position position="249"/>
    </location>
    <ligand>
        <name>Ca(2+)</name>
        <dbReference type="ChEBI" id="CHEBI:29108"/>
        <label>2</label>
    </ligand>
</feature>
<evidence type="ECO:0000256" key="15">
    <source>
        <dbReference type="PIRSR" id="PIRSR001024-3"/>
    </source>
</evidence>
<feature type="chain" id="PRO_5013154040" description="alpha-amylase" evidence="18">
    <location>
        <begin position="21"/>
        <end position="498"/>
    </location>
</feature>
<feature type="binding site" evidence="17">
    <location>
        <position position="223"/>
    </location>
    <ligand>
        <name>substrate</name>
    </ligand>
</feature>
<dbReference type="SUPFAM" id="SSF51445">
    <property type="entry name" value="(Trans)glycosidases"/>
    <property type="match status" value="1"/>
</dbReference>
<feature type="binding site" evidence="17">
    <location>
        <position position="363"/>
    </location>
    <ligand>
        <name>substrate</name>
    </ligand>
</feature>
<dbReference type="InterPro" id="IPR006047">
    <property type="entry name" value="GH13_cat_dom"/>
</dbReference>
<feature type="binding site" evidence="17">
    <location>
        <position position="142"/>
    </location>
    <ligand>
        <name>substrate</name>
    </ligand>
</feature>
<feature type="binding site" evidence="15">
    <location>
        <position position="194"/>
    </location>
    <ligand>
        <name>Ca(2+)</name>
        <dbReference type="ChEBI" id="CHEBI:29108"/>
        <label>1</label>
    </ligand>
</feature>
<dbReference type="SMR" id="A0A1J9QZM9"/>
<feature type="binding site" evidence="15">
    <location>
        <position position="229"/>
    </location>
    <ligand>
        <name>Ca(2+)</name>
        <dbReference type="ChEBI" id="CHEBI:29108"/>
        <label>1</label>
    </ligand>
</feature>
<comment type="catalytic activity">
    <reaction evidence="1">
        <text>Endohydrolysis of (1-&gt;4)-alpha-D-glucosidic linkages in polysaccharides containing three or more (1-&gt;4)-alpha-linked D-glucose units.</text>
        <dbReference type="EC" id="3.2.1.1"/>
    </reaction>
</comment>
<dbReference type="Gene3D" id="3.20.20.80">
    <property type="entry name" value="Glycosidases"/>
    <property type="match status" value="1"/>
</dbReference>
<sequence length="498" mass="53904">MKTSLFAAAAAAALCRSARAATPAEWRSRSIYQVLTDRFARTDGSTTATCNTEDRVYCGGTYQGIINHLDYIQGMGFTAIWISPVVENLPEDTGEGEAYHGYWQQDLYSLNTNFGSADDLKNLAAELHDRDMYLMVDIVVNHNGWAGSASSVDYSRFNPFNSQDYYHSYCVVNYDSQDSVEDCWLGDDTVALVDLNTEDSRVVSGYETWISELVANYSIDGLRIDTAKHVDKAFFPGFETAAGVFATGEVFDGDPSYTCDYQNYLDSVLNYPLYYPLIRAFTSPTGSISDLASMIATLKSGCKDTSLLGTFSENHDVTRFAAVTPDLSQAKNVLAFTLLADGIPIVYAGQEQRYAGAADPANREATWLSGYATGTNSELYGFVAAANAIRAKAVADDPAYLTYQNWVVYSDASTLAMRKGYDGAQVVAVLSNKGSGGDAYTLDLADTGWTSGTAVVEVLTCETVTVSGDDTVPVPMASGLPRVYYPQAKLVGSGICDL</sequence>
<evidence type="ECO:0000256" key="17">
    <source>
        <dbReference type="PIRSR" id="PIRSR001024-5"/>
    </source>
</evidence>
<dbReference type="PANTHER" id="PTHR10357:SF215">
    <property type="entry name" value="ALPHA-AMYLASE 1"/>
    <property type="match status" value="1"/>
</dbReference>
<keyword evidence="11" id="KW-0119">Carbohydrate metabolism</keyword>
<evidence type="ECO:0000256" key="3">
    <source>
        <dbReference type="ARBA" id="ARBA00008061"/>
    </source>
</evidence>
<keyword evidence="9 16" id="KW-1015">Disulfide bond</keyword>
<gene>
    <name evidence="20" type="ORF">BKCO1_2200030</name>
</gene>
<dbReference type="GeneID" id="31013087"/>
<keyword evidence="7" id="KW-0378">Hydrolase</keyword>
<feature type="active site" description="Proton donor" evidence="13">
    <location>
        <position position="249"/>
    </location>
</feature>
<dbReference type="SUPFAM" id="SSF51011">
    <property type="entry name" value="Glycosyl hydrolase domain"/>
    <property type="match status" value="1"/>
</dbReference>
<evidence type="ECO:0000256" key="12">
    <source>
        <dbReference type="ARBA" id="ARBA00023295"/>
    </source>
</evidence>
<dbReference type="PIRSF" id="PIRSF001024">
    <property type="entry name" value="Alph-amyl_fung"/>
    <property type="match status" value="1"/>
</dbReference>
<feature type="binding site" evidence="17">
    <location>
        <position position="253"/>
    </location>
    <ligand>
        <name>substrate</name>
    </ligand>
</feature>
<dbReference type="GO" id="GO:0005509">
    <property type="term" value="F:calcium ion binding"/>
    <property type="evidence" value="ECO:0007669"/>
    <property type="project" value="InterPro"/>
</dbReference>
<proteinExistence type="inferred from homology"/>
<dbReference type="STRING" id="236234.A0A1J9QZM9"/>
<evidence type="ECO:0000256" key="11">
    <source>
        <dbReference type="ARBA" id="ARBA00023277"/>
    </source>
</evidence>
<evidence type="ECO:0000256" key="8">
    <source>
        <dbReference type="ARBA" id="ARBA00022837"/>
    </source>
</evidence>
<evidence type="ECO:0000259" key="19">
    <source>
        <dbReference type="SMART" id="SM00642"/>
    </source>
</evidence>
<evidence type="ECO:0000256" key="7">
    <source>
        <dbReference type="ARBA" id="ARBA00022801"/>
    </source>
</evidence>
<evidence type="ECO:0000256" key="1">
    <source>
        <dbReference type="ARBA" id="ARBA00000548"/>
    </source>
</evidence>
<feature type="active site" description="Nucleophile" evidence="13">
    <location>
        <position position="225"/>
    </location>
</feature>
<evidence type="ECO:0000313" key="20">
    <source>
        <dbReference type="EMBL" id="OJD34550.1"/>
    </source>
</evidence>
<evidence type="ECO:0000256" key="13">
    <source>
        <dbReference type="PIRSR" id="PIRSR001024-1"/>
    </source>
</evidence>
<feature type="binding site" evidence="15">
    <location>
        <position position="225"/>
    </location>
    <ligand>
        <name>Ca(2+)</name>
        <dbReference type="ChEBI" id="CHEBI:29108"/>
        <label>2</label>
    </ligand>
</feature>
<name>A0A1J9QZM9_9PEZI</name>
<dbReference type="RefSeq" id="XP_020130810.1">
    <property type="nucleotide sequence ID" value="XM_020272827.1"/>
</dbReference>
<dbReference type="EC" id="3.2.1.1" evidence="4"/>
<dbReference type="FunFam" id="2.60.40.1180:FF:000037">
    <property type="entry name" value="Alpha-amylase A"/>
    <property type="match status" value="1"/>
</dbReference>
<comment type="caution">
    <text evidence="20">The sequence shown here is derived from an EMBL/GenBank/DDBJ whole genome shotgun (WGS) entry which is preliminary data.</text>
</comment>
<dbReference type="AlphaFoldDB" id="A0A1J9QZM9"/>
<accession>A0A1J9QZM9</accession>
<reference evidence="20 21" key="1">
    <citation type="submission" date="2016-10" db="EMBL/GenBank/DDBJ databases">
        <title>Proteomics and genomics reveal pathogen-plant mechanisms compatible with a hemibiotrophic lifestyle of Diplodia corticola.</title>
        <authorList>
            <person name="Fernandes I."/>
            <person name="De Jonge R."/>
            <person name="Van De Peer Y."/>
            <person name="Devreese B."/>
            <person name="Alves A."/>
            <person name="Esteves A.C."/>
        </authorList>
    </citation>
    <scope>NUCLEOTIDE SEQUENCE [LARGE SCALE GENOMIC DNA]</scope>
    <source>
        <strain evidence="20 21">CBS 112549</strain>
    </source>
</reference>
<feature type="site" description="Transition state stabilizer" evidence="14">
    <location>
        <position position="316"/>
    </location>
</feature>
<evidence type="ECO:0000256" key="9">
    <source>
        <dbReference type="ARBA" id="ARBA00023157"/>
    </source>
</evidence>
<dbReference type="FunFam" id="3.20.20.80:FF:000120">
    <property type="entry name" value="Alpha-amylase A"/>
    <property type="match status" value="1"/>
</dbReference>
<evidence type="ECO:0000256" key="2">
    <source>
        <dbReference type="ARBA" id="ARBA00001913"/>
    </source>
</evidence>
<feature type="binding site" evidence="15">
    <location>
        <position position="181"/>
    </location>
    <ligand>
        <name>Ca(2+)</name>
        <dbReference type="ChEBI" id="CHEBI:29108"/>
        <label>1</label>
    </ligand>
</feature>